<reference evidence="3" key="1">
    <citation type="submission" date="2016-10" db="EMBL/GenBank/DDBJ databases">
        <authorList>
            <person name="Varghese N."/>
            <person name="Submissions S."/>
        </authorList>
    </citation>
    <scope>NUCLEOTIDE SEQUENCE [LARGE SCALE GENOMIC DNA]</scope>
    <source>
        <strain evidence="3">DSM 24450</strain>
    </source>
</reference>
<keyword evidence="3" id="KW-1185">Reference proteome</keyword>
<dbReference type="AlphaFoldDB" id="A0A1I6NPU9"/>
<organism evidence="2 3">
    <name type="scientific">Lutibacter maritimus</name>
    <dbReference type="NCBI Taxonomy" id="593133"/>
    <lineage>
        <taxon>Bacteria</taxon>
        <taxon>Pseudomonadati</taxon>
        <taxon>Bacteroidota</taxon>
        <taxon>Flavobacteriia</taxon>
        <taxon>Flavobacteriales</taxon>
        <taxon>Flavobacteriaceae</taxon>
        <taxon>Lutibacter</taxon>
    </lineage>
</organism>
<feature type="transmembrane region" description="Helical" evidence="1">
    <location>
        <begin position="23"/>
        <end position="42"/>
    </location>
</feature>
<evidence type="ECO:0000313" key="3">
    <source>
        <dbReference type="Proteomes" id="UP000199312"/>
    </source>
</evidence>
<keyword evidence="1" id="KW-0472">Membrane</keyword>
<dbReference type="OrthoDB" id="1449092at2"/>
<dbReference type="STRING" id="593133.SAMN04488006_0346"/>
<sequence length="98" mass="11952">MKKIEENFIESWELVRKNGRNRYALRTGVLWSVFTAFLTKIFELSAYSFKEVYFTKSFLNYLALFILVGIVLFWQFIWKFNEKRYQALKRKQENESNS</sequence>
<feature type="transmembrane region" description="Helical" evidence="1">
    <location>
        <begin position="62"/>
        <end position="81"/>
    </location>
</feature>
<gene>
    <name evidence="2" type="ORF">SAMN04488006_0346</name>
</gene>
<dbReference type="EMBL" id="FOZP01000001">
    <property type="protein sequence ID" value="SFS29927.1"/>
    <property type="molecule type" value="Genomic_DNA"/>
</dbReference>
<protein>
    <submittedName>
        <fullName evidence="2">Uncharacterized protein</fullName>
    </submittedName>
</protein>
<proteinExistence type="predicted"/>
<evidence type="ECO:0000313" key="2">
    <source>
        <dbReference type="EMBL" id="SFS29927.1"/>
    </source>
</evidence>
<keyword evidence="1" id="KW-1133">Transmembrane helix</keyword>
<evidence type="ECO:0000256" key="1">
    <source>
        <dbReference type="SAM" id="Phobius"/>
    </source>
</evidence>
<name>A0A1I6NPU9_9FLAO</name>
<accession>A0A1I6NPU9</accession>
<dbReference type="RefSeq" id="WP_090221876.1">
    <property type="nucleotide sequence ID" value="NZ_FOZP01000001.1"/>
</dbReference>
<dbReference type="Proteomes" id="UP000199312">
    <property type="component" value="Unassembled WGS sequence"/>
</dbReference>
<keyword evidence="1" id="KW-0812">Transmembrane</keyword>